<evidence type="ECO:0000313" key="1">
    <source>
        <dbReference type="EMBL" id="KOX85221.1"/>
    </source>
</evidence>
<protein>
    <submittedName>
        <fullName evidence="1">Uncharacterized protein</fullName>
    </submittedName>
</protein>
<reference evidence="3" key="3">
    <citation type="submission" date="2017-01" db="EMBL/GenBank/DDBJ databases">
        <authorList>
            <person name="Guard J."/>
        </authorList>
    </citation>
    <scope>NUCLEOTIDE SEQUENCE</scope>
    <source>
        <strain evidence="4">CFSAN051827</strain>
        <strain evidence="5">CFSAN051882</strain>
        <strain evidence="3">CFSAN051890</strain>
    </source>
</reference>
<name>A0A1X8WF37_SALEN</name>
<dbReference type="RefSeq" id="WP_000734094.1">
    <property type="nucleotide sequence ID" value="NZ_CATNUL010000001.1"/>
</dbReference>
<dbReference type="KEGG" id="senl:IY59_07355"/>
<dbReference type="EMBL" id="LIHI01000001">
    <property type="protein sequence ID" value="KOX85221.1"/>
    <property type="molecule type" value="Genomic_DNA"/>
</dbReference>
<dbReference type="EMBL" id="CP075118">
    <property type="protein sequence ID" value="QVZ41298.1"/>
    <property type="molecule type" value="Genomic_DNA"/>
</dbReference>
<dbReference type="AlphaFoldDB" id="A0A1X8WF37"/>
<organism evidence="1 6">
    <name type="scientific">Salmonella enteritidis</name>
    <dbReference type="NCBI Taxonomy" id="149539"/>
    <lineage>
        <taxon>Bacteria</taxon>
        <taxon>Pseudomonadati</taxon>
        <taxon>Pseudomonadota</taxon>
        <taxon>Gammaproteobacteria</taxon>
        <taxon>Enterobacterales</taxon>
        <taxon>Enterobacteriaceae</taxon>
        <taxon>Salmonella</taxon>
    </lineage>
</organism>
<evidence type="ECO:0000313" key="6">
    <source>
        <dbReference type="Proteomes" id="UP000037735"/>
    </source>
</evidence>
<dbReference type="EMBL" id="CP075122">
    <property type="protein sequence ID" value="QVZ50009.1"/>
    <property type="molecule type" value="Genomic_DNA"/>
</dbReference>
<sequence>MKKLKDLLELDEDGLYAVRVKNGEISFCTLIPDDHLILSVEAFIDYLIRLGFTVSY</sequence>
<evidence type="ECO:0000313" key="4">
    <source>
        <dbReference type="EMBL" id="QVZ50009.1"/>
    </source>
</evidence>
<evidence type="ECO:0000313" key="5">
    <source>
        <dbReference type="EMBL" id="QWJ31327.1"/>
    </source>
</evidence>
<dbReference type="EMBL" id="CP074661">
    <property type="protein sequence ID" value="QVS93121.1"/>
    <property type="molecule type" value="Genomic_DNA"/>
</dbReference>
<gene>
    <name evidence="2" type="ORF">A9D71_11730</name>
    <name evidence="1" type="ORF">ABA47_0117</name>
    <name evidence="4" type="ORF">BCA48_11760</name>
    <name evidence="5" type="ORF">BCB01_011765</name>
    <name evidence="3" type="ORF">BCB09_0011765</name>
</gene>
<reference evidence="2" key="4">
    <citation type="submission" date="2021-05" db="EMBL/GenBank/DDBJ databases">
        <title>Whole genome PacBio Sequel sequence of Salmonella enterica subsp. enterica.</title>
        <authorList>
            <person name="Hoffmann M."/>
            <person name="Balkey M."/>
            <person name="Luo Y."/>
        </authorList>
    </citation>
    <scope>NUCLEOTIDE SEQUENCE</scope>
    <source>
        <strain evidence="2">CFSAN008104</strain>
        <strain evidence="4">CFSAN051827</strain>
        <strain evidence="5">CFSAN051882</strain>
        <strain evidence="3">CFSAN051890</strain>
    </source>
</reference>
<dbReference type="Proteomes" id="UP000037735">
    <property type="component" value="Unassembled WGS sequence"/>
</dbReference>
<proteinExistence type="predicted"/>
<accession>A0A1X8WF37</accession>
<reference evidence="1 6" key="1">
    <citation type="submission" date="2015-08" db="EMBL/GenBank/DDBJ databases">
        <title>Draft genome sequence of a Salmonella Enteritidis strain from day-old chicks.</title>
        <authorList>
            <person name="Clemente L."/>
            <person name="Jones-Dias D."/>
            <person name="Egas C."/>
            <person name="Fookes M."/>
            <person name="Thomson N.R."/>
            <person name="Manageiro V."/>
            <person name="Canica M."/>
        </authorList>
    </citation>
    <scope>NUCLEOTIDE SEQUENCE [LARGE SCALE GENOMIC DNA]</scope>
    <source>
        <strain evidence="1 6">LV60</strain>
    </source>
</reference>
<dbReference type="EMBL" id="CP075120">
    <property type="protein sequence ID" value="QWJ31327.1"/>
    <property type="molecule type" value="Genomic_DNA"/>
</dbReference>
<reference evidence="2" key="2">
    <citation type="submission" date="2016-06" db="EMBL/GenBank/DDBJ databases">
        <authorList>
            <person name="Zheng J."/>
            <person name="Timme R."/>
            <person name="Luo Y."/>
            <person name="Strain E."/>
            <person name="Allard M."/>
            <person name="Brown E."/>
        </authorList>
    </citation>
    <scope>NUCLEOTIDE SEQUENCE</scope>
    <source>
        <strain evidence="2">CFSAN008104</strain>
    </source>
</reference>
<evidence type="ECO:0000313" key="3">
    <source>
        <dbReference type="EMBL" id="QVZ41298.1"/>
    </source>
</evidence>
<evidence type="ECO:0000313" key="2">
    <source>
        <dbReference type="EMBL" id="QVS93121.1"/>
    </source>
</evidence>